<dbReference type="InterPro" id="IPR022385">
    <property type="entry name" value="Rhs_assc_core"/>
</dbReference>
<sequence length="2034" mass="215629">MLAGKKSLAAAAVAALVANLLHAPPARAEPVSEGPPAVADDHRAVRGERVPVRPRTSDPAVGTSVPRPRWPSAGDAGVVRATGDAEVRVLGRNAAAKAGVDGLMFTVDSPGSAEVRVSYDSITRSYGGSYGSRLRLVSLPTCALTTPEADECRTATPVRADNDAESRTLTADVPAGSAVLAAEAGPASPFGDYRATPLAATATWDSGGNSGDFTWSYPMQVPPVPGGLTPQLAIGYSSGSADGRTSSTNNQASWVGEGFDLWPGYVERSYKGCADDGAPKSNGVDPGDLCWAYDNATVTWNGKGGELIQAADGTWRMRGDDGTRFEKVTGAQNGDENGEYWKATTTDGTQYFFGLDRLPGWTSGRAHTASAWTVPVFGDDSGEPCHDGGGFAKSSCQQAWRWNLDYVVDTHGSAIAYYYDKEGNHYGRDVSLTEDAAYERGGRLNRIEYGLRTGDLFAPPPAKVVFQTAERCIPDSTFDCAPGKIATSPDKWPDVPWDQNCASECTKKGLISPTFWSRQRLVGITTQIRQADGGYHDVDTWALRHDWGDADVDRSLLLEGIKHTGKATGDPVTLPEVTFNHVQMRNRIDRVGDDIPPFVKYRLGAIFDEYGGQIEVQYSGEDCGLSTLPTPETNTKRCFPAIWQPAGKEEPIRDWFHKYVVTKVIRSDRTGRAPDMVTGYDYLGGAAWHFADDDGLTRTKEKTWSQWRGYGKVRVTTGGDGEPLTSEEHLYLRGMDGDRLNASGGVKNVTVSDGEGGTYVDKDALAGFELKHTVHTGPGGAVHDKTVNTPWQHETASRTRPWGTSAAVLTGVATTRTWTAMDGGAWRQTRVDTTYDTVTGAPTQVDDQGDTARQDDDLCTRTEYALNAAAWIRSLPSRVETVAVRCSATPDRPGEIVSDVRTFYDGGAFGAAPAKGDATRVEKIAAHDGTTATYVPSARTAYDAYGRVAAVTNAAGHTTTTAYTETAGLTTKTTTTSPPVTPGDAASALVTTETLEPASGRPTAQTDAAGSTTHLAYDALGRLTKVWLPGHATTGDPDTEHIYQVAEGKIGAVTTKTLTSAGGPRVTQELFDGLQRPRQTQVEGPDGGRLVTDTFYDSRGNVARSYNLYYAEGEPEPALFGVGTPGDVESQMTYSYDGLNRETVRRFVTGSNDAQEKWRVTTSYGGDWVAVDPPDGATPTVTVTDARGRRTALRQHDGASPTGPYQATTYTYTPAGQKATMRDPGGNTWSYTYDLRGRTIKAADPDSGTTVTAYDDLDRPVKTSDARGRTLVPVYDPLGRVTEVHEGSATGTLVAAYTYDTVRKGYLTSQTRYTDGRPYTERIDAYDSAGRALKYTLVIPQEEGALAGSYTSTIAYNPDGTVRSRGFPAAGGLPAENVTTTYDELSRPTRLTSNLASYVTATSYSAIGRPLQYELSTGGKKVWQTFTYENGTGRLASARAEREGVAGVDRDAAYTYDQAGSISSISDVSRSGTDTQCFTYDRFQRLQQAWSQATRSCAAAPSGSAVGGPAPYWHSYAYDVTGSRTQEVLHGLDGTADTTRSYTNAPAGGGHRLASVIQTGGAGARTESFGYDAAGNLTTQATGSQDKTFTWDTAGMLAKVSVGDADTSFVYSATDDRLIRRDAGGSTLYLPGMEVRVAAGAALASQLSAVRYYTHDGRTMAMRYSASGVRFLVPDHQGTTQLAIDAGNQTVVQRRLTPFGDERGQSTADWPDEKTFVGGTADDSTGLTHLGARDYDPALGRFVSTDPLLLDDPQQMHGYSYAGNTPVTLSDPSGLADCGDARVTLVAARDCNSDGDYFPPPGNDHDKDHHPRPGRGGGGGGGGGGGWSGGGGGGGRGGGGGGGGGGYHPPPIGPVRICSGWCAIKDKIGDWGGDIGIPDLPGLPGLPPLPPIGKDPSKCSLTSPIGCLKPPDFDWISPFVGVRCNRFSCTVLLPRSVVKFISEFLDSRAGRYTLAAIAGMLGAAICGKPAQMSGGAAFAVVAACGTAIGILLDMGSEWLRKAKENGQCAGVTVVMPPFGPKIPTRTSDPAVCPP</sequence>
<name>A0A5C4WQ11_9ACTN</name>
<accession>A0A5C4WQ11</accession>
<evidence type="ECO:0000256" key="4">
    <source>
        <dbReference type="SAM" id="SignalP"/>
    </source>
</evidence>
<feature type="region of interest" description="Disordered" evidence="2">
    <location>
        <begin position="27"/>
        <end position="76"/>
    </location>
</feature>
<dbReference type="Pfam" id="PF25023">
    <property type="entry name" value="TEN_YD-shell"/>
    <property type="match status" value="1"/>
</dbReference>
<proteinExistence type="predicted"/>
<dbReference type="PANTHER" id="PTHR32305">
    <property type="match status" value="1"/>
</dbReference>
<dbReference type="InterPro" id="IPR056823">
    <property type="entry name" value="TEN-like_YD-shell"/>
</dbReference>
<evidence type="ECO:0000256" key="1">
    <source>
        <dbReference type="ARBA" id="ARBA00022737"/>
    </source>
</evidence>
<dbReference type="NCBIfam" id="TIGR03696">
    <property type="entry name" value="Rhs_assc_core"/>
    <property type="match status" value="1"/>
</dbReference>
<evidence type="ECO:0000256" key="3">
    <source>
        <dbReference type="SAM" id="Phobius"/>
    </source>
</evidence>
<feature type="signal peptide" evidence="4">
    <location>
        <begin position="1"/>
        <end position="28"/>
    </location>
</feature>
<protein>
    <submittedName>
        <fullName evidence="6">Sugar-binding protein</fullName>
    </submittedName>
</protein>
<feature type="transmembrane region" description="Helical" evidence="3">
    <location>
        <begin position="1972"/>
        <end position="1992"/>
    </location>
</feature>
<evidence type="ECO:0000256" key="2">
    <source>
        <dbReference type="SAM" id="MobiDB-lite"/>
    </source>
</evidence>
<dbReference type="PANTHER" id="PTHR32305:SF17">
    <property type="entry name" value="TRNA NUCLEASE WAPA"/>
    <property type="match status" value="1"/>
</dbReference>
<keyword evidence="3" id="KW-0472">Membrane</keyword>
<feature type="region of interest" description="Disordered" evidence="2">
    <location>
        <begin position="1700"/>
        <end position="1723"/>
    </location>
</feature>
<evidence type="ECO:0000313" key="7">
    <source>
        <dbReference type="Proteomes" id="UP000312512"/>
    </source>
</evidence>
<dbReference type="Gene3D" id="2.180.10.10">
    <property type="entry name" value="RHS repeat-associated core"/>
    <property type="match status" value="2"/>
</dbReference>
<dbReference type="Pfam" id="PF05593">
    <property type="entry name" value="RHS_repeat"/>
    <property type="match status" value="1"/>
</dbReference>
<feature type="region of interest" description="Disordered" evidence="2">
    <location>
        <begin position="1794"/>
        <end position="1847"/>
    </location>
</feature>
<dbReference type="InterPro" id="IPR006530">
    <property type="entry name" value="YD"/>
</dbReference>
<comment type="caution">
    <text evidence="6">The sequence shown here is derived from an EMBL/GenBank/DDBJ whole genome shotgun (WGS) entry which is preliminary data.</text>
</comment>
<dbReference type="NCBIfam" id="TIGR01643">
    <property type="entry name" value="YD_repeat_2x"/>
    <property type="match status" value="2"/>
</dbReference>
<reference evidence="6 7" key="1">
    <citation type="submission" date="2019-10" db="EMBL/GenBank/DDBJ databases">
        <title>Nonomuraea sp. nov., isolated from Phyllanthus amarus.</title>
        <authorList>
            <person name="Klykleung N."/>
            <person name="Tanasupawat S."/>
        </authorList>
    </citation>
    <scope>NUCLEOTIDE SEQUENCE [LARGE SCALE GENOMIC DNA]</scope>
    <source>
        <strain evidence="6 7">PA1-10</strain>
    </source>
</reference>
<dbReference type="OrthoDB" id="291011at2"/>
<organism evidence="6 7">
    <name type="scientific">Nonomuraea phyllanthi</name>
    <dbReference type="NCBI Taxonomy" id="2219224"/>
    <lineage>
        <taxon>Bacteria</taxon>
        <taxon>Bacillati</taxon>
        <taxon>Actinomycetota</taxon>
        <taxon>Actinomycetes</taxon>
        <taxon>Streptosporangiales</taxon>
        <taxon>Streptosporangiaceae</taxon>
        <taxon>Nonomuraea</taxon>
    </lineage>
</organism>
<dbReference type="RefSeq" id="WP_139630501.1">
    <property type="nucleotide sequence ID" value="NZ_VDLX02000004.1"/>
</dbReference>
<evidence type="ECO:0000259" key="5">
    <source>
        <dbReference type="Pfam" id="PF25023"/>
    </source>
</evidence>
<keyword evidence="7" id="KW-1185">Reference proteome</keyword>
<feature type="chain" id="PRO_5043310486" evidence="4">
    <location>
        <begin position="29"/>
        <end position="2034"/>
    </location>
</feature>
<keyword evidence="3" id="KW-1133">Transmembrane helix</keyword>
<dbReference type="InterPro" id="IPR031325">
    <property type="entry name" value="RHS_repeat"/>
</dbReference>
<dbReference type="EMBL" id="VDLX02000004">
    <property type="protein sequence ID" value="KAB8195070.1"/>
    <property type="molecule type" value="Genomic_DNA"/>
</dbReference>
<keyword evidence="1" id="KW-0677">Repeat</keyword>
<gene>
    <name evidence="6" type="ORF">FH608_011760</name>
</gene>
<dbReference type="InterPro" id="IPR050708">
    <property type="entry name" value="T6SS_VgrG/RHS"/>
</dbReference>
<keyword evidence="3" id="KW-0812">Transmembrane</keyword>
<feature type="compositionally biased region" description="Gly residues" evidence="2">
    <location>
        <begin position="1814"/>
        <end position="1847"/>
    </location>
</feature>
<keyword evidence="4" id="KW-0732">Signal</keyword>
<feature type="domain" description="Teneurin-like YD-shell" evidence="5">
    <location>
        <begin position="1567"/>
        <end position="1767"/>
    </location>
</feature>
<evidence type="ECO:0000313" key="6">
    <source>
        <dbReference type="EMBL" id="KAB8195070.1"/>
    </source>
</evidence>
<feature type="compositionally biased region" description="Basic and acidic residues" evidence="2">
    <location>
        <begin position="39"/>
        <end position="51"/>
    </location>
</feature>
<dbReference type="Proteomes" id="UP000312512">
    <property type="component" value="Unassembled WGS sequence"/>
</dbReference>